<dbReference type="InterPro" id="IPR050342">
    <property type="entry name" value="HMGB"/>
</dbReference>
<dbReference type="InterPro" id="IPR036910">
    <property type="entry name" value="HMG_box_dom_sf"/>
</dbReference>
<feature type="domain" description="HMG box" evidence="4">
    <location>
        <begin position="15"/>
        <end position="86"/>
    </location>
</feature>
<dbReference type="Proteomes" id="UP000019335">
    <property type="component" value="Chromosome 9"/>
</dbReference>
<dbReference type="PANTHER" id="PTHR48112">
    <property type="entry name" value="HIGH MOBILITY GROUP PROTEIN DSP1"/>
    <property type="match status" value="1"/>
</dbReference>
<keyword evidence="2" id="KW-0539">Nucleus</keyword>
<feature type="compositionally biased region" description="Basic and acidic residues" evidence="3">
    <location>
        <begin position="29"/>
        <end position="42"/>
    </location>
</feature>
<evidence type="ECO:0000313" key="5">
    <source>
        <dbReference type="EMBL" id="EWM26326.1"/>
    </source>
</evidence>
<sequence length="266" mass="29134">MAKRASSAATELVQPKGPCNAYMWFSNDPKTKERVKETLPKEHTNKDILSKCGEMWRTMNDQDKEPYAAQAEKDKARFEKEMDAFIKAGGSKKARKGGSGGSKGKTAKPSLPSRTTISDTKKQEKKEGKGEEAREKKGNGGQGATKPKALDFAFEHFMEAELKAEKPELKGKSEKEKQIFLKKKWDEMDESQKKGWTSAAPGSENKDALVAKGAKGVPMPASPATTAQPEGSEEEVEKERGKEDGEDEIEMEEEAGEGAGNETEDA</sequence>
<feature type="compositionally biased region" description="Basic and acidic residues" evidence="3">
    <location>
        <begin position="119"/>
        <end position="138"/>
    </location>
</feature>
<feature type="DNA-binding region" description="HMG box" evidence="2">
    <location>
        <begin position="15"/>
        <end position="86"/>
    </location>
</feature>
<feature type="compositionally biased region" description="Acidic residues" evidence="3">
    <location>
        <begin position="244"/>
        <end position="266"/>
    </location>
</feature>
<feature type="region of interest" description="Disordered" evidence="3">
    <location>
        <begin position="80"/>
        <end position="152"/>
    </location>
</feature>
<dbReference type="GO" id="GO:0003677">
    <property type="term" value="F:DNA binding"/>
    <property type="evidence" value="ECO:0007669"/>
    <property type="project" value="UniProtKB-UniRule"/>
</dbReference>
<dbReference type="InterPro" id="IPR009071">
    <property type="entry name" value="HMG_box_dom"/>
</dbReference>
<evidence type="ECO:0000256" key="2">
    <source>
        <dbReference type="PROSITE-ProRule" id="PRU00267"/>
    </source>
</evidence>
<dbReference type="SMART" id="SM00398">
    <property type="entry name" value="HMG"/>
    <property type="match status" value="1"/>
</dbReference>
<dbReference type="AlphaFoldDB" id="W7U066"/>
<keyword evidence="6" id="KW-1185">Reference proteome</keyword>
<keyword evidence="1 2" id="KW-0238">DNA-binding</keyword>
<organism evidence="5 6">
    <name type="scientific">Nannochloropsis gaditana</name>
    <dbReference type="NCBI Taxonomy" id="72520"/>
    <lineage>
        <taxon>Eukaryota</taxon>
        <taxon>Sar</taxon>
        <taxon>Stramenopiles</taxon>
        <taxon>Ochrophyta</taxon>
        <taxon>Eustigmatophyceae</taxon>
        <taxon>Eustigmatales</taxon>
        <taxon>Monodopsidaceae</taxon>
        <taxon>Nannochloropsis</taxon>
    </lineage>
</organism>
<dbReference type="GO" id="GO:0005634">
    <property type="term" value="C:nucleus"/>
    <property type="evidence" value="ECO:0007669"/>
    <property type="project" value="UniProtKB-UniRule"/>
</dbReference>
<proteinExistence type="predicted"/>
<feature type="region of interest" description="Disordered" evidence="3">
    <location>
        <begin position="23"/>
        <end position="42"/>
    </location>
</feature>
<reference evidence="5 6" key="1">
    <citation type="journal article" date="2014" name="Mol. Plant">
        <title>Chromosome Scale Genome Assembly and Transcriptome Profiling of Nannochloropsis gaditana in Nitrogen Depletion.</title>
        <authorList>
            <person name="Corteggiani Carpinelli E."/>
            <person name="Telatin A."/>
            <person name="Vitulo N."/>
            <person name="Forcato C."/>
            <person name="D'Angelo M."/>
            <person name="Schiavon R."/>
            <person name="Vezzi A."/>
            <person name="Giacometti G.M."/>
            <person name="Morosinotto T."/>
            <person name="Valle G."/>
        </authorList>
    </citation>
    <scope>NUCLEOTIDE SEQUENCE [LARGE SCALE GENOMIC DNA]</scope>
    <source>
        <strain evidence="5 6">B-31</strain>
    </source>
</reference>
<gene>
    <name evidence="5" type="ORF">Naga_100078g24</name>
</gene>
<dbReference type="PANTHER" id="PTHR48112:SF22">
    <property type="entry name" value="MITOCHONDRIAL TRANSCRIPTION FACTOR A, ISOFORM B"/>
    <property type="match status" value="1"/>
</dbReference>
<comment type="caution">
    <text evidence="5">The sequence shown here is derived from an EMBL/GenBank/DDBJ whole genome shotgun (WGS) entry which is preliminary data.</text>
</comment>
<dbReference type="EMBL" id="AZIL01000690">
    <property type="protein sequence ID" value="EWM26326.1"/>
    <property type="molecule type" value="Genomic_DNA"/>
</dbReference>
<evidence type="ECO:0000256" key="1">
    <source>
        <dbReference type="ARBA" id="ARBA00023125"/>
    </source>
</evidence>
<dbReference type="Gene3D" id="1.10.30.10">
    <property type="entry name" value="High mobility group box domain"/>
    <property type="match status" value="1"/>
</dbReference>
<dbReference type="SUPFAM" id="SSF47095">
    <property type="entry name" value="HMG-box"/>
    <property type="match status" value="2"/>
</dbReference>
<dbReference type="PROSITE" id="PS50118">
    <property type="entry name" value="HMG_BOX_2"/>
    <property type="match status" value="1"/>
</dbReference>
<dbReference type="OrthoDB" id="1919336at2759"/>
<evidence type="ECO:0000313" key="6">
    <source>
        <dbReference type="Proteomes" id="UP000019335"/>
    </source>
</evidence>
<protein>
    <submittedName>
        <fullName evidence="5">High mobility group protein tdp-1</fullName>
    </submittedName>
</protein>
<evidence type="ECO:0000256" key="3">
    <source>
        <dbReference type="SAM" id="MobiDB-lite"/>
    </source>
</evidence>
<name>W7U066_9STRA</name>
<evidence type="ECO:0000259" key="4">
    <source>
        <dbReference type="PROSITE" id="PS50118"/>
    </source>
</evidence>
<feature type="region of interest" description="Disordered" evidence="3">
    <location>
        <begin position="182"/>
        <end position="266"/>
    </location>
</feature>
<feature type="compositionally biased region" description="Basic and acidic residues" evidence="3">
    <location>
        <begin position="182"/>
        <end position="193"/>
    </location>
</feature>
<dbReference type="Pfam" id="PF00505">
    <property type="entry name" value="HMG_box"/>
    <property type="match status" value="1"/>
</dbReference>
<accession>W7U066</accession>